<dbReference type="Pfam" id="PF01381">
    <property type="entry name" value="HTH_3"/>
    <property type="match status" value="1"/>
</dbReference>
<dbReference type="eggNOG" id="arCOG05989">
    <property type="taxonomic scope" value="Archaea"/>
</dbReference>
<dbReference type="STRING" id="694429.Pyrfu_1587"/>
<feature type="region of interest" description="Disordered" evidence="1">
    <location>
        <begin position="137"/>
        <end position="166"/>
    </location>
</feature>
<gene>
    <name evidence="3" type="ordered locus">Pyrfu_1587</name>
</gene>
<dbReference type="InParanoid" id="G0EC74"/>
<name>G0EC74_PYRF1</name>
<sequence>MEEIGAQLASLFEALPKSARREIIRVLVEDRGLLKSEIARKMGVTPSAVTRFMRGDAAPSPESLAKLYESLEPEDQAIIIKIVLDYIASLLRTTAAILANITPLLDKHTHRLIQVSIEEVVDEAASLLEAAEGYSGAHSSHSQLGERFSSTPSAASKRDSMLRSRL</sequence>
<evidence type="ECO:0000259" key="2">
    <source>
        <dbReference type="PROSITE" id="PS50943"/>
    </source>
</evidence>
<dbReference type="RefSeq" id="WP_014027121.1">
    <property type="nucleotide sequence ID" value="NC_015931.1"/>
</dbReference>
<dbReference type="Gene3D" id="1.10.260.40">
    <property type="entry name" value="lambda repressor-like DNA-binding domains"/>
    <property type="match status" value="1"/>
</dbReference>
<accession>G0EC74</accession>
<dbReference type="GO" id="GO:0003677">
    <property type="term" value="F:DNA binding"/>
    <property type="evidence" value="ECO:0007669"/>
    <property type="project" value="InterPro"/>
</dbReference>
<evidence type="ECO:0000313" key="4">
    <source>
        <dbReference type="Proteomes" id="UP000001037"/>
    </source>
</evidence>
<dbReference type="CDD" id="cd00093">
    <property type="entry name" value="HTH_XRE"/>
    <property type="match status" value="1"/>
</dbReference>
<evidence type="ECO:0000313" key="3">
    <source>
        <dbReference type="EMBL" id="AEM39444.1"/>
    </source>
</evidence>
<dbReference type="InterPro" id="IPR010982">
    <property type="entry name" value="Lambda_DNA-bd_dom_sf"/>
</dbReference>
<evidence type="ECO:0000256" key="1">
    <source>
        <dbReference type="SAM" id="MobiDB-lite"/>
    </source>
</evidence>
<dbReference type="SUPFAM" id="SSF47413">
    <property type="entry name" value="lambda repressor-like DNA-binding domains"/>
    <property type="match status" value="1"/>
</dbReference>
<dbReference type="KEGG" id="pfm:Pyrfu_1587"/>
<keyword evidence="4" id="KW-1185">Reference proteome</keyword>
<feature type="compositionally biased region" description="Polar residues" evidence="1">
    <location>
        <begin position="137"/>
        <end position="154"/>
    </location>
</feature>
<dbReference type="InterPro" id="IPR001387">
    <property type="entry name" value="Cro/C1-type_HTH"/>
</dbReference>
<dbReference type="PROSITE" id="PS50943">
    <property type="entry name" value="HTH_CROC1"/>
    <property type="match status" value="1"/>
</dbReference>
<proteinExistence type="predicted"/>
<dbReference type="GeneID" id="11138774"/>
<dbReference type="AlphaFoldDB" id="G0EC74"/>
<organism evidence="3 4">
    <name type="scientific">Pyrolobus fumarii (strain DSM 11204 / 1A)</name>
    <dbReference type="NCBI Taxonomy" id="694429"/>
    <lineage>
        <taxon>Archaea</taxon>
        <taxon>Thermoproteota</taxon>
        <taxon>Thermoprotei</taxon>
        <taxon>Desulfurococcales</taxon>
        <taxon>Pyrodictiaceae</taxon>
        <taxon>Pyrolobus</taxon>
    </lineage>
</organism>
<feature type="domain" description="HTH cro/C1-type" evidence="2">
    <location>
        <begin position="24"/>
        <end position="76"/>
    </location>
</feature>
<dbReference type="HOGENOM" id="CLU_1599080_0_0_2"/>
<reference evidence="3 4" key="1">
    <citation type="journal article" date="2011" name="Stand. Genomic Sci.">
        <title>Complete genome sequence of the hyperthermophilic chemolithoautotroph Pyrolobus fumarii type strain (1A).</title>
        <authorList>
            <person name="Anderson I."/>
            <person name="Goker M."/>
            <person name="Nolan M."/>
            <person name="Lucas S."/>
            <person name="Hammon N."/>
            <person name="Deshpande S."/>
            <person name="Cheng J.F."/>
            <person name="Tapia R."/>
            <person name="Han C."/>
            <person name="Goodwin L."/>
            <person name="Pitluck S."/>
            <person name="Huntemann M."/>
            <person name="Liolios K."/>
            <person name="Ivanova N."/>
            <person name="Pagani I."/>
            <person name="Mavromatis K."/>
            <person name="Ovchinikova G."/>
            <person name="Pati A."/>
            <person name="Chen A."/>
            <person name="Palaniappan K."/>
            <person name="Land M."/>
            <person name="Hauser L."/>
            <person name="Brambilla E.M."/>
            <person name="Huber H."/>
            <person name="Yasawong M."/>
            <person name="Rohde M."/>
            <person name="Spring S."/>
            <person name="Abt B."/>
            <person name="Sikorski J."/>
            <person name="Wirth R."/>
            <person name="Detter J.C."/>
            <person name="Woyke T."/>
            <person name="Bristow J."/>
            <person name="Eisen J.A."/>
            <person name="Markowitz V."/>
            <person name="Hugenholtz P."/>
            <person name="Kyrpides N.C."/>
            <person name="Klenk H.P."/>
            <person name="Lapidus A."/>
        </authorList>
    </citation>
    <scope>NUCLEOTIDE SEQUENCE [LARGE SCALE GENOMIC DNA]</scope>
    <source>
        <strain evidence="4">DSM 11204 / 1A</strain>
    </source>
</reference>
<protein>
    <submittedName>
        <fullName evidence="3">Helix-turn-helix domain protein</fullName>
    </submittedName>
</protein>
<dbReference type="Proteomes" id="UP000001037">
    <property type="component" value="Chromosome"/>
</dbReference>
<dbReference type="EMBL" id="CP002838">
    <property type="protein sequence ID" value="AEM39444.1"/>
    <property type="molecule type" value="Genomic_DNA"/>
</dbReference>
<feature type="compositionally biased region" description="Basic and acidic residues" evidence="1">
    <location>
        <begin position="156"/>
        <end position="166"/>
    </location>
</feature>